<reference evidence="2" key="1">
    <citation type="submission" date="2009-09" db="EMBL/GenBank/DDBJ databases">
        <title>The complete plasmid1 of Alicyclobacillus acidocaldarius subsp. acidocaldarius DSM 446.</title>
        <authorList>
            <consortium name="US DOE Joint Genome Institute (JGI-PGF)"/>
            <person name="Lucas S."/>
            <person name="Copeland A."/>
            <person name="Lapidus A."/>
            <person name="Glavina del Rio T."/>
            <person name="Dalin E."/>
            <person name="Tice H."/>
            <person name="Bruce D."/>
            <person name="Goodwin L."/>
            <person name="Pitluck S."/>
            <person name="Kyrpides N."/>
            <person name="Mavromatis K."/>
            <person name="Ivanova N."/>
            <person name="Ovchinnikova G."/>
            <person name="Chertkov O."/>
            <person name="Sims D."/>
            <person name="Brettin T."/>
            <person name="Detter J.C."/>
            <person name="Han C."/>
            <person name="Larimer F."/>
            <person name="Land M."/>
            <person name="Hauser L."/>
            <person name="Markowitz V."/>
            <person name="Cheng J.-F."/>
            <person name="Hugenholtz P."/>
            <person name="Woyke T."/>
            <person name="Wu D."/>
            <person name="Pukall R."/>
            <person name="Klenk H.-P."/>
            <person name="Eisen J.A."/>
        </authorList>
    </citation>
    <scope>NUCLEOTIDE SEQUENCE [LARGE SCALE GENOMIC DNA]</scope>
    <source>
        <strain evidence="2">ATCC 27009 / DSM 446 / BCRC 14685 / JCM 5260 / KCTC 1825 / NBRC 15652 / NCIMB 11725 / NRRL B-14509 / 104-IA</strain>
        <plasmid evidence="2">pAACI01</plasmid>
    </source>
</reference>
<keyword evidence="1" id="KW-0614">Plasmid</keyword>
<dbReference type="EMBL" id="CP001728">
    <property type="protein sequence ID" value="ACV60004.1"/>
    <property type="molecule type" value="Genomic_DNA"/>
</dbReference>
<proteinExistence type="predicted"/>
<dbReference type="HOGENOM" id="CLU_3264699_0_0_9"/>
<sequence>MYPRVTRVWCKGDVLSQTMLKVKQLDEFTLYKITSFVCDVS</sequence>
<protein>
    <submittedName>
        <fullName evidence="1">Uncharacterized protein</fullName>
    </submittedName>
</protein>
<organism evidence="1 2">
    <name type="scientific">Alicyclobacillus acidocaldarius subsp. acidocaldarius (strain ATCC 27009 / DSM 446 / BCRC 14685 / JCM 5260 / KCTC 1825 / NBRC 15652 / NCIMB 11725 / NRRL B-14509 / 104-IA)</name>
    <name type="common">Bacillus acidocaldarius</name>
    <dbReference type="NCBI Taxonomy" id="521098"/>
    <lineage>
        <taxon>Bacteria</taxon>
        <taxon>Bacillati</taxon>
        <taxon>Bacillota</taxon>
        <taxon>Bacilli</taxon>
        <taxon>Bacillales</taxon>
        <taxon>Alicyclobacillaceae</taxon>
        <taxon>Alicyclobacillus</taxon>
    </lineage>
</organism>
<dbReference type="Proteomes" id="UP000001917">
    <property type="component" value="Plasmid pAACI01"/>
</dbReference>
<reference evidence="1 2" key="2">
    <citation type="journal article" date="2010" name="Stand. Genomic Sci.">
        <title>Complete genome sequence of Alicyclobacillus acidocaldarius type strain (104-IA).</title>
        <authorList>
            <person name="Mavromatis K."/>
            <person name="Sikorski J."/>
            <person name="Lapidus A."/>
            <person name="Glavina Del Rio T."/>
            <person name="Copeland A."/>
            <person name="Tice H."/>
            <person name="Cheng J.F."/>
            <person name="Lucas S."/>
            <person name="Chen F."/>
            <person name="Nolan M."/>
            <person name="Bruce D."/>
            <person name="Goodwin L."/>
            <person name="Pitluck S."/>
            <person name="Ivanova N."/>
            <person name="Ovchinnikova G."/>
            <person name="Pati A."/>
            <person name="Chen A."/>
            <person name="Palaniappan K."/>
            <person name="Land M."/>
            <person name="Hauser L."/>
            <person name="Chang Y.J."/>
            <person name="Jeffries C.D."/>
            <person name="Chain P."/>
            <person name="Meincke L."/>
            <person name="Sims D."/>
            <person name="Chertkov O."/>
            <person name="Han C."/>
            <person name="Brettin T."/>
            <person name="Detter J.C."/>
            <person name="Wahrenburg C."/>
            <person name="Rohde M."/>
            <person name="Pukall R."/>
            <person name="Goker M."/>
            <person name="Bristow J."/>
            <person name="Eisen J.A."/>
            <person name="Markowitz V."/>
            <person name="Hugenholtz P."/>
            <person name="Klenk H.P."/>
            <person name="Kyrpides N.C."/>
        </authorList>
    </citation>
    <scope>NUCLEOTIDE SEQUENCE [LARGE SCALE GENOMIC DNA]</scope>
    <source>
        <strain evidence="2">ATCC 27009 / DSM 446 / BCRC 14685 / JCM 5260 / KCTC 1825 / NBRC 15652 / NCIMB 11725 / NRRL B-14509 / 104-IA</strain>
        <plasmid evidence="1 2">pAACI01</plasmid>
    </source>
</reference>
<dbReference type="KEGG" id="aac:Aaci_3001"/>
<evidence type="ECO:0000313" key="1">
    <source>
        <dbReference type="EMBL" id="ACV60004.1"/>
    </source>
</evidence>
<geneLocation type="plasmid" evidence="1 2">
    <name>pAACI01</name>
</geneLocation>
<name>C8WYB0_ALIAD</name>
<accession>C8WYB0</accession>
<dbReference type="AlphaFoldDB" id="C8WYB0"/>
<evidence type="ECO:0000313" key="2">
    <source>
        <dbReference type="Proteomes" id="UP000001917"/>
    </source>
</evidence>
<keyword evidence="2" id="KW-1185">Reference proteome</keyword>
<gene>
    <name evidence="1" type="ordered locus">Aaci_3001</name>
</gene>